<accession>A0A699HCZ4</accession>
<protein>
    <submittedName>
        <fullName evidence="1">Uncharacterized protein</fullName>
    </submittedName>
</protein>
<dbReference type="AlphaFoldDB" id="A0A699HCZ4"/>
<organism evidence="1">
    <name type="scientific">Tanacetum cinerariifolium</name>
    <name type="common">Dalmatian daisy</name>
    <name type="synonym">Chrysanthemum cinerariifolium</name>
    <dbReference type="NCBI Taxonomy" id="118510"/>
    <lineage>
        <taxon>Eukaryota</taxon>
        <taxon>Viridiplantae</taxon>
        <taxon>Streptophyta</taxon>
        <taxon>Embryophyta</taxon>
        <taxon>Tracheophyta</taxon>
        <taxon>Spermatophyta</taxon>
        <taxon>Magnoliopsida</taxon>
        <taxon>eudicotyledons</taxon>
        <taxon>Gunneridae</taxon>
        <taxon>Pentapetalae</taxon>
        <taxon>asterids</taxon>
        <taxon>campanulids</taxon>
        <taxon>Asterales</taxon>
        <taxon>Asteraceae</taxon>
        <taxon>Asteroideae</taxon>
        <taxon>Anthemideae</taxon>
        <taxon>Anthemidinae</taxon>
        <taxon>Tanacetum</taxon>
    </lineage>
</organism>
<sequence>MIIEFITWMNQQTFPFSQALPEVYENEAYNGSDHIYLTSPLRYKKKVSVVRQNEGPMLVQGNNWREFVEENCNENVPLLYFIEEGEDNFYVTAYYENGSEVIGYDDLDIRNKRQRFMSCVWPLPVTGIWCRIPNTSSSKQHVRIKGDGLRFDVQFTLVPIQVEEGGHGYELNEDTWDTIVQELDLEVGMIVVYTKKRANKMWLTAFHIDGTPATVVNFRGALPFSADHLDNIMKHRYQWCWHMDHFEEDFDTFYKPYAEIKARERLAIPADFLGIHPIPIYTKVLMRYNGYEQMMKVQMVYHYENPERANHVNVFGRWRLLARVNGFAYQKLIRFWYIYEVENLDAEDEADRRYPVFHLC</sequence>
<proteinExistence type="predicted"/>
<name>A0A699HCZ4_TANCI</name>
<dbReference type="EMBL" id="BKCJ010137740">
    <property type="protein sequence ID" value="GEX90123.1"/>
    <property type="molecule type" value="Genomic_DNA"/>
</dbReference>
<gene>
    <name evidence="1" type="ORF">Tci_362098</name>
</gene>
<comment type="caution">
    <text evidence="1">The sequence shown here is derived from an EMBL/GenBank/DDBJ whole genome shotgun (WGS) entry which is preliminary data.</text>
</comment>
<evidence type="ECO:0000313" key="1">
    <source>
        <dbReference type="EMBL" id="GEX90123.1"/>
    </source>
</evidence>
<reference evidence="1" key="1">
    <citation type="journal article" date="2019" name="Sci. Rep.">
        <title>Draft genome of Tanacetum cinerariifolium, the natural source of mosquito coil.</title>
        <authorList>
            <person name="Yamashiro T."/>
            <person name="Shiraishi A."/>
            <person name="Satake H."/>
            <person name="Nakayama K."/>
        </authorList>
    </citation>
    <scope>NUCLEOTIDE SEQUENCE</scope>
</reference>